<dbReference type="InterPro" id="IPR025558">
    <property type="entry name" value="DUF4283"/>
</dbReference>
<feature type="domain" description="Zinc knuckle CX2CX4HX4C" evidence="3">
    <location>
        <begin position="119"/>
        <end position="161"/>
    </location>
</feature>
<evidence type="ECO:0000259" key="3">
    <source>
        <dbReference type="Pfam" id="PF14392"/>
    </source>
</evidence>
<feature type="compositionally biased region" description="Basic and acidic residues" evidence="1">
    <location>
        <begin position="438"/>
        <end position="452"/>
    </location>
</feature>
<feature type="compositionally biased region" description="Basic and acidic residues" evidence="1">
    <location>
        <begin position="205"/>
        <end position="218"/>
    </location>
</feature>
<dbReference type="PANTHER" id="PTHR31286:SF178">
    <property type="entry name" value="DUF4283 DOMAIN-CONTAINING PROTEIN"/>
    <property type="match status" value="1"/>
</dbReference>
<name>A0A5S9WXP8_ARATH</name>
<feature type="domain" description="DUF4283" evidence="2">
    <location>
        <begin position="7"/>
        <end position="65"/>
    </location>
</feature>
<protein>
    <recommendedName>
        <fullName evidence="6">DUF4283 domain-containing protein</fullName>
    </recommendedName>
</protein>
<dbReference type="EMBL" id="CACSHJ010000088">
    <property type="protein sequence ID" value="CAA0360127.1"/>
    <property type="molecule type" value="Genomic_DNA"/>
</dbReference>
<dbReference type="Pfam" id="PF14111">
    <property type="entry name" value="DUF4283"/>
    <property type="match status" value="1"/>
</dbReference>
<sequence>MKTLLFLFPRIWQLEGKVVGADLGLGRFQFDFETEEDIIEVLKMEPFHFDHWMISLVRWSPSVHPDYPCSIIFWIRVLGVPIQFWAETTFKDIGAALGEVQAVDVDGGRVQVKLNGFLPLCFETEVEFSSGEETTMFLRYERLFGFCKLCKSLCHEEAQCALNLVPKAAVVSQPLRQDDKKDKGSHNMSFRGAVVNAVGAEAHQFERSQDSSVKKEAAGQHQASQRRYHHGSTSRPSFSRQPRFINYLQYADYRDAQAAAEKRKRNPPSLVLVEQVQPQQVQPEVPVSEVPGYAKQVRKALFSLEVSESSECLESVLVRQELKEVSEVVEEVEALEGLEQEQSGLEDGNVFPKEGIPVSDSQNGSCLQDCVEANMADAEVDEDDLLMEDGSAFTAVTVADMEELEGDVSGGVHEDVVLLDQEEEVFADSLGEESQDFALEKEEEGKDGDAGKGRKLRGVVALKGTSSKKRNVQLFSSPRKRSGPKGMEQISEGVEPKNRVTGKALRGWRETTKTDG</sequence>
<organism evidence="4 5">
    <name type="scientific">Arabidopsis thaliana</name>
    <name type="common">Mouse-ear cress</name>
    <dbReference type="NCBI Taxonomy" id="3702"/>
    <lineage>
        <taxon>Eukaryota</taxon>
        <taxon>Viridiplantae</taxon>
        <taxon>Streptophyta</taxon>
        <taxon>Embryophyta</taxon>
        <taxon>Tracheophyta</taxon>
        <taxon>Spermatophyta</taxon>
        <taxon>Magnoliopsida</taxon>
        <taxon>eudicotyledons</taxon>
        <taxon>Gunneridae</taxon>
        <taxon>Pentapetalae</taxon>
        <taxon>rosids</taxon>
        <taxon>malvids</taxon>
        <taxon>Brassicales</taxon>
        <taxon>Brassicaceae</taxon>
        <taxon>Camelineae</taxon>
        <taxon>Arabidopsis</taxon>
    </lineage>
</organism>
<dbReference type="InterPro" id="IPR025836">
    <property type="entry name" value="Zn_knuckle_CX2CX4HX4C"/>
</dbReference>
<dbReference type="Proteomes" id="UP000434276">
    <property type="component" value="Unassembled WGS sequence"/>
</dbReference>
<reference evidence="4 5" key="1">
    <citation type="submission" date="2019-12" db="EMBL/GenBank/DDBJ databases">
        <authorList>
            <person name="Jiao W.-B."/>
            <person name="Schneeberger K."/>
        </authorList>
    </citation>
    <scope>NUCLEOTIDE SEQUENCE [LARGE SCALE GENOMIC DNA]</scope>
    <source>
        <strain evidence="5">cv. C24</strain>
    </source>
</reference>
<evidence type="ECO:0000313" key="5">
    <source>
        <dbReference type="Proteomes" id="UP000434276"/>
    </source>
</evidence>
<evidence type="ECO:0000259" key="2">
    <source>
        <dbReference type="Pfam" id="PF14111"/>
    </source>
</evidence>
<gene>
    <name evidence="4" type="ORF">C24_LOCUS7579</name>
</gene>
<accession>A0A5S9WXP8</accession>
<dbReference type="OrthoDB" id="1745573at2759"/>
<evidence type="ECO:0000313" key="4">
    <source>
        <dbReference type="EMBL" id="CAA0360127.1"/>
    </source>
</evidence>
<feature type="compositionally biased region" description="Basic and acidic residues" evidence="1">
    <location>
        <begin position="507"/>
        <end position="516"/>
    </location>
</feature>
<evidence type="ECO:0008006" key="6">
    <source>
        <dbReference type="Google" id="ProtNLM"/>
    </source>
</evidence>
<feature type="region of interest" description="Disordered" evidence="1">
    <location>
        <begin position="470"/>
        <end position="516"/>
    </location>
</feature>
<feature type="region of interest" description="Disordered" evidence="1">
    <location>
        <begin position="205"/>
        <end position="238"/>
    </location>
</feature>
<dbReference type="PANTHER" id="PTHR31286">
    <property type="entry name" value="GLYCINE-RICH CELL WALL STRUCTURAL PROTEIN 1.8-LIKE"/>
    <property type="match status" value="1"/>
</dbReference>
<proteinExistence type="predicted"/>
<dbReference type="InterPro" id="IPR040256">
    <property type="entry name" value="At4g02000-like"/>
</dbReference>
<dbReference type="AlphaFoldDB" id="A0A5S9WXP8"/>
<dbReference type="Pfam" id="PF14392">
    <property type="entry name" value="zf-CCHC_4"/>
    <property type="match status" value="1"/>
</dbReference>
<feature type="region of interest" description="Disordered" evidence="1">
    <location>
        <begin position="430"/>
        <end position="457"/>
    </location>
</feature>
<evidence type="ECO:0000256" key="1">
    <source>
        <dbReference type="SAM" id="MobiDB-lite"/>
    </source>
</evidence>